<keyword evidence="1" id="KW-0472">Membrane</keyword>
<keyword evidence="1" id="KW-0812">Transmembrane</keyword>
<evidence type="ECO:0000256" key="1">
    <source>
        <dbReference type="SAM" id="Phobius"/>
    </source>
</evidence>
<organism evidence="2 3">
    <name type="scientific">Bacillus changyiensis</name>
    <dbReference type="NCBI Taxonomy" id="3004103"/>
    <lineage>
        <taxon>Bacteria</taxon>
        <taxon>Bacillati</taxon>
        <taxon>Bacillota</taxon>
        <taxon>Bacilli</taxon>
        <taxon>Bacillales</taxon>
        <taxon>Bacillaceae</taxon>
        <taxon>Bacillus</taxon>
    </lineage>
</organism>
<dbReference type="EMBL" id="JAQKAB010000002">
    <property type="protein sequence ID" value="MDA7025687.1"/>
    <property type="molecule type" value="Genomic_DNA"/>
</dbReference>
<protein>
    <recommendedName>
        <fullName evidence="4">Transmembrane protein</fullName>
    </recommendedName>
</protein>
<proteinExistence type="predicted"/>
<accession>A0ABT4X2Q7</accession>
<evidence type="ECO:0008006" key="4">
    <source>
        <dbReference type="Google" id="ProtNLM"/>
    </source>
</evidence>
<keyword evidence="1" id="KW-1133">Transmembrane helix</keyword>
<feature type="transmembrane region" description="Helical" evidence="1">
    <location>
        <begin position="21"/>
        <end position="43"/>
    </location>
</feature>
<name>A0ABT4X2Q7_9BACI</name>
<comment type="caution">
    <text evidence="2">The sequence shown here is derived from an EMBL/GenBank/DDBJ whole genome shotgun (WGS) entry which is preliminary data.</text>
</comment>
<sequence>MIRKMIEMLDGECFDLLMEKVLKVMFGLIMCGCFPYFLFLLLFN</sequence>
<keyword evidence="3" id="KW-1185">Reference proteome</keyword>
<dbReference type="Proteomes" id="UP001211894">
    <property type="component" value="Unassembled WGS sequence"/>
</dbReference>
<evidence type="ECO:0000313" key="3">
    <source>
        <dbReference type="Proteomes" id="UP001211894"/>
    </source>
</evidence>
<gene>
    <name evidence="2" type="ORF">PJ311_03550</name>
</gene>
<evidence type="ECO:0000313" key="2">
    <source>
        <dbReference type="EMBL" id="MDA7025687.1"/>
    </source>
</evidence>
<reference evidence="2 3" key="1">
    <citation type="submission" date="2023-01" db="EMBL/GenBank/DDBJ databases">
        <title>Bacillus changyiensis sp. nov., isolated from a coastal deposit.</title>
        <authorList>
            <person name="Xiao G."/>
            <person name="Lai Q."/>
            <person name="Hu Z."/>
            <person name="Shao Z."/>
        </authorList>
    </citation>
    <scope>NUCLEOTIDE SEQUENCE [LARGE SCALE GENOMIC DNA]</scope>
    <source>
        <strain evidence="2 3">CLL-7-23</strain>
    </source>
</reference>